<sequence>MQEGLEIIDEEDLGGRPPLQPGLRRPLRRQFAGKAFPKDLTIPATERGEVLRSDAELDQETVGQVVRQKVEGAAEQLGVAERPRVDPDHEVNVSGDLASCHGRQKSLRRVGVIRLRKRRGAGATRDGLGPAGASQGRTPAHGNGAPEAEPGISVLTFFRKAACDIHVK</sequence>
<feature type="compositionally biased region" description="Acidic residues" evidence="1">
    <location>
        <begin position="1"/>
        <end position="12"/>
    </location>
</feature>
<comment type="caution">
    <text evidence="2">The sequence shown here is derived from an EMBL/GenBank/DDBJ whole genome shotgun (WGS) entry which is preliminary data.</text>
</comment>
<dbReference type="Proteomes" id="UP000639419">
    <property type="component" value="Unassembled WGS sequence"/>
</dbReference>
<dbReference type="RefSeq" id="WP_174440134.1">
    <property type="nucleotide sequence ID" value="NZ_WHOR01000154.1"/>
</dbReference>
<protein>
    <submittedName>
        <fullName evidence="2">Uncharacterized protein</fullName>
    </submittedName>
</protein>
<evidence type="ECO:0000313" key="2">
    <source>
        <dbReference type="EMBL" id="NUB21214.1"/>
    </source>
</evidence>
<keyword evidence="3" id="KW-1185">Reference proteome</keyword>
<evidence type="ECO:0000313" key="3">
    <source>
        <dbReference type="Proteomes" id="UP000639419"/>
    </source>
</evidence>
<gene>
    <name evidence="2" type="ORF">GBZ26_18695</name>
</gene>
<proteinExistence type="predicted"/>
<feature type="region of interest" description="Disordered" evidence="1">
    <location>
        <begin position="118"/>
        <end position="150"/>
    </location>
</feature>
<name>A0ABX2KZP9_9PROT</name>
<reference evidence="2 3" key="1">
    <citation type="submission" date="2019-10" db="EMBL/GenBank/DDBJ databases">
        <title>Genome sequence of Azospirillum formosense CC-Nfb-7.</title>
        <authorList>
            <person name="Ambrosini A."/>
            <person name="Sant'Anna F.H."/>
            <person name="Cassan F.D."/>
            <person name="Souza E.M."/>
            <person name="Passaglia L.M.P."/>
        </authorList>
    </citation>
    <scope>NUCLEOTIDE SEQUENCE [LARGE SCALE GENOMIC DNA]</scope>
    <source>
        <strain evidence="2 3">CC-NFb-7</strain>
    </source>
</reference>
<accession>A0ABX2KZP9</accession>
<feature type="region of interest" description="Disordered" evidence="1">
    <location>
        <begin position="1"/>
        <end position="24"/>
    </location>
</feature>
<feature type="compositionally biased region" description="Low complexity" evidence="1">
    <location>
        <begin position="15"/>
        <end position="24"/>
    </location>
</feature>
<dbReference type="EMBL" id="WHOR01000154">
    <property type="protein sequence ID" value="NUB21214.1"/>
    <property type="molecule type" value="Genomic_DNA"/>
</dbReference>
<organism evidence="2 3">
    <name type="scientific">Azospirillum formosense</name>
    <dbReference type="NCBI Taxonomy" id="861533"/>
    <lineage>
        <taxon>Bacteria</taxon>
        <taxon>Pseudomonadati</taxon>
        <taxon>Pseudomonadota</taxon>
        <taxon>Alphaproteobacteria</taxon>
        <taxon>Rhodospirillales</taxon>
        <taxon>Azospirillaceae</taxon>
        <taxon>Azospirillum</taxon>
    </lineage>
</organism>
<evidence type="ECO:0000256" key="1">
    <source>
        <dbReference type="SAM" id="MobiDB-lite"/>
    </source>
</evidence>